<feature type="transmembrane region" description="Helical" evidence="1">
    <location>
        <begin position="379"/>
        <end position="401"/>
    </location>
</feature>
<proteinExistence type="predicted"/>
<feature type="transmembrane region" description="Helical" evidence="1">
    <location>
        <begin position="35"/>
        <end position="58"/>
    </location>
</feature>
<feature type="transmembrane region" description="Helical" evidence="1">
    <location>
        <begin position="189"/>
        <end position="214"/>
    </location>
</feature>
<comment type="caution">
    <text evidence="2">The sequence shown here is derived from an EMBL/GenBank/DDBJ whole genome shotgun (WGS) entry which is preliminary data.</text>
</comment>
<organism evidence="2">
    <name type="scientific">candidate division WOR-3 bacterium</name>
    <dbReference type="NCBI Taxonomy" id="2052148"/>
    <lineage>
        <taxon>Bacteria</taxon>
        <taxon>Bacteria division WOR-3</taxon>
    </lineage>
</organism>
<feature type="transmembrane region" description="Helical" evidence="1">
    <location>
        <begin position="70"/>
        <end position="90"/>
    </location>
</feature>
<reference evidence="2" key="1">
    <citation type="journal article" date="2020" name="mSystems">
        <title>Genome- and Community-Level Interaction Insights into Carbon Utilization and Element Cycling Functions of Hydrothermarchaeota in Hydrothermal Sediment.</title>
        <authorList>
            <person name="Zhou Z."/>
            <person name="Liu Y."/>
            <person name="Xu W."/>
            <person name="Pan J."/>
            <person name="Luo Z.H."/>
            <person name="Li M."/>
        </authorList>
    </citation>
    <scope>NUCLEOTIDE SEQUENCE [LARGE SCALE GENOMIC DNA]</scope>
    <source>
        <strain evidence="2">SpSt-464</strain>
    </source>
</reference>
<dbReference type="EMBL" id="DSTT01000003">
    <property type="protein sequence ID" value="HFK23644.1"/>
    <property type="molecule type" value="Genomic_DNA"/>
</dbReference>
<feature type="transmembrane region" description="Helical" evidence="1">
    <location>
        <begin position="226"/>
        <end position="255"/>
    </location>
</feature>
<feature type="transmembrane region" description="Helical" evidence="1">
    <location>
        <begin position="413"/>
        <end position="436"/>
    </location>
</feature>
<feature type="transmembrane region" description="Helical" evidence="1">
    <location>
        <begin position="339"/>
        <end position="359"/>
    </location>
</feature>
<evidence type="ECO:0000313" key="2">
    <source>
        <dbReference type="EMBL" id="HFK23644.1"/>
    </source>
</evidence>
<feature type="transmembrane region" description="Helical" evidence="1">
    <location>
        <begin position="157"/>
        <end position="177"/>
    </location>
</feature>
<evidence type="ECO:0000256" key="1">
    <source>
        <dbReference type="SAM" id="Phobius"/>
    </source>
</evidence>
<dbReference type="AlphaFoldDB" id="A0A7C3N8K1"/>
<name>A0A7C3N8K1_UNCW3</name>
<protein>
    <recommendedName>
        <fullName evidence="3">O-antigen ligase domain-containing protein</fullName>
    </recommendedName>
</protein>
<feature type="transmembrane region" description="Helical" evidence="1">
    <location>
        <begin position="12"/>
        <end position="28"/>
    </location>
</feature>
<sequence length="649" mass="74939">MNFAIENKFLRIIFIFLLVLLVLFLGKADTLKIALVGVLLLSVIVVTNVELALIILVFSGYTFNFAVEVYHLPGKIVFLYDLIIYMLFLFSLINGKKKIYKIEILFIFYVVFLIISTVLGRESLPLKLKGLIMYIRYPILFMGLMRLNITTENYKRIIKFIILMSILQVPTSIFQFLNGNRADWCGGFLARYGSGINAVLMSVMFLIILGMMIVDRIRLKYLLYSAFFMIPLVLSSARAGFIFFGVSLIFMFLVYMLHVKYTSVYSIFFTVIGIVLIFVIFYLTLIYIVPMFEPQTAKTLQTISSVGNIKKDMVGTYTEGKLRRLSNLLFAYQYLRRDILTLTFGNGPGTVAISTNFGTSNFMREYEMVFEPSISLPTFILEIGIGGVLILLIIYIYIIMFSLSRAIHIEDKFLRIISFALPGISVVYLVASIYTAVWAQEALQLVLLISFAAIIEPASKAVKREKSFAVLFLKYIRPGEKNTIMEILKVLHSSEIKTVFVVSREDNGNLIWIMDNKHRYEGMRFKYIKVLNDGPFDQIFIIQSILEKYKVNLLFLYGDEKDIVQKDYLRKVLISKHSHLKIFEENKNVRSFILKVDRRDSVKFIYFIKDKELTEKGNYLEILESEFKEYNIPLSIIKKNIEIGSENVQ</sequence>
<accession>A0A7C3N8K1</accession>
<keyword evidence="1" id="KW-0812">Transmembrane</keyword>
<keyword evidence="1" id="KW-0472">Membrane</keyword>
<feature type="transmembrane region" description="Helical" evidence="1">
    <location>
        <begin position="126"/>
        <end position="145"/>
    </location>
</feature>
<feature type="transmembrane region" description="Helical" evidence="1">
    <location>
        <begin position="267"/>
        <end position="289"/>
    </location>
</feature>
<evidence type="ECO:0008006" key="3">
    <source>
        <dbReference type="Google" id="ProtNLM"/>
    </source>
</evidence>
<gene>
    <name evidence="2" type="ORF">ENS15_03210</name>
</gene>
<keyword evidence="1" id="KW-1133">Transmembrane helix</keyword>
<feature type="transmembrane region" description="Helical" evidence="1">
    <location>
        <begin position="102"/>
        <end position="120"/>
    </location>
</feature>